<accession>A0A0B2PIU0</accession>
<reference evidence="7" key="1">
    <citation type="submission" date="2014-07" db="EMBL/GenBank/DDBJ databases">
        <title>Identification of a novel salt tolerance gene in wild soybean by whole-genome sequencing.</title>
        <authorList>
            <person name="Lam H.-M."/>
            <person name="Qi X."/>
            <person name="Li M.-W."/>
            <person name="Liu X."/>
            <person name="Xie M."/>
            <person name="Ni M."/>
            <person name="Xu X."/>
        </authorList>
    </citation>
    <scope>NUCLEOTIDE SEQUENCE [LARGE SCALE GENOMIC DNA]</scope>
    <source>
        <tissue evidence="7">Root</tissue>
    </source>
</reference>
<evidence type="ECO:0000256" key="1">
    <source>
        <dbReference type="ARBA" id="ARBA00004141"/>
    </source>
</evidence>
<dbReference type="GO" id="GO:0012505">
    <property type="term" value="C:endomembrane system"/>
    <property type="evidence" value="ECO:0007669"/>
    <property type="project" value="TreeGrafter"/>
</dbReference>
<dbReference type="InterPro" id="IPR038770">
    <property type="entry name" value="Na+/solute_symporter_sf"/>
</dbReference>
<evidence type="ECO:0000256" key="3">
    <source>
        <dbReference type="ARBA" id="ARBA00022538"/>
    </source>
</evidence>
<protein>
    <submittedName>
        <fullName evidence="7">Cation/H(+) antiporter 3</fullName>
    </submittedName>
</protein>
<feature type="transmembrane region" description="Helical" evidence="6">
    <location>
        <begin position="145"/>
        <end position="162"/>
    </location>
</feature>
<keyword evidence="3" id="KW-0633">Potassium transport</keyword>
<evidence type="ECO:0000256" key="2">
    <source>
        <dbReference type="ARBA" id="ARBA00022448"/>
    </source>
</evidence>
<evidence type="ECO:0000256" key="4">
    <source>
        <dbReference type="ARBA" id="ARBA00022958"/>
    </source>
</evidence>
<dbReference type="GO" id="GO:0006885">
    <property type="term" value="P:regulation of pH"/>
    <property type="evidence" value="ECO:0007669"/>
    <property type="project" value="TreeGrafter"/>
</dbReference>
<name>A0A0B2PIU0_GLYSO</name>
<dbReference type="GO" id="GO:0006813">
    <property type="term" value="P:potassium ion transport"/>
    <property type="evidence" value="ECO:0007669"/>
    <property type="project" value="UniProtKB-KW"/>
</dbReference>
<keyword evidence="2" id="KW-0813">Transport</keyword>
<keyword evidence="6" id="KW-1133">Transmembrane helix</keyword>
<comment type="subcellular location">
    <subcellularLocation>
        <location evidence="1">Membrane</location>
        <topology evidence="1">Multi-pass membrane protein</topology>
    </subcellularLocation>
</comment>
<evidence type="ECO:0000256" key="5">
    <source>
        <dbReference type="ARBA" id="ARBA00023065"/>
    </source>
</evidence>
<organism evidence="7">
    <name type="scientific">Glycine soja</name>
    <name type="common">Wild soybean</name>
    <dbReference type="NCBI Taxonomy" id="3848"/>
    <lineage>
        <taxon>Eukaryota</taxon>
        <taxon>Viridiplantae</taxon>
        <taxon>Streptophyta</taxon>
        <taxon>Embryophyta</taxon>
        <taxon>Tracheophyta</taxon>
        <taxon>Spermatophyta</taxon>
        <taxon>Magnoliopsida</taxon>
        <taxon>eudicotyledons</taxon>
        <taxon>Gunneridae</taxon>
        <taxon>Pentapetalae</taxon>
        <taxon>rosids</taxon>
        <taxon>fabids</taxon>
        <taxon>Fabales</taxon>
        <taxon>Fabaceae</taxon>
        <taxon>Papilionoideae</taxon>
        <taxon>50 kb inversion clade</taxon>
        <taxon>NPAAA clade</taxon>
        <taxon>indigoferoid/millettioid clade</taxon>
        <taxon>Phaseoleae</taxon>
        <taxon>Glycine</taxon>
        <taxon>Glycine subgen. Soja</taxon>
    </lineage>
</organism>
<dbReference type="Proteomes" id="UP000053555">
    <property type="component" value="Unassembled WGS sequence"/>
</dbReference>
<dbReference type="EMBL" id="KN665325">
    <property type="protein sequence ID" value="KHN09271.1"/>
    <property type="molecule type" value="Genomic_DNA"/>
</dbReference>
<keyword evidence="5" id="KW-0406">Ion transport</keyword>
<evidence type="ECO:0000313" key="7">
    <source>
        <dbReference type="EMBL" id="KHN09271.1"/>
    </source>
</evidence>
<dbReference type="AlphaFoldDB" id="A0A0B2PIU0"/>
<dbReference type="PANTHER" id="PTHR32468:SF17">
    <property type="entry name" value="CATION_H(+) ANTIPORTER 4"/>
    <property type="match status" value="1"/>
</dbReference>
<gene>
    <name evidence="7" type="ORF">glysoja_029042</name>
</gene>
<feature type="transmembrane region" description="Helical" evidence="6">
    <location>
        <begin position="110"/>
        <end position="133"/>
    </location>
</feature>
<dbReference type="PANTHER" id="PTHR32468">
    <property type="entry name" value="CATION/H + ANTIPORTER"/>
    <property type="match status" value="1"/>
</dbReference>
<dbReference type="GO" id="GO:0016020">
    <property type="term" value="C:membrane"/>
    <property type="evidence" value="ECO:0007669"/>
    <property type="project" value="UniProtKB-SubCell"/>
</dbReference>
<keyword evidence="4" id="KW-0630">Potassium</keyword>
<proteinExistence type="predicted"/>
<sequence length="278" mass="31887">MLVLLASYATHRIGLFALFGPFVLGLATPEGPPLGTAITKKIDSFVNWVLMPTFVTTCAMRVDLRDFMNWREKMNGGIGTLPPLCSNMQRRGRNGWILFGKRCHGMPDNVFSLAMVCIILNATAMSMLLTHLYDPMKRYASNYDDIYTLALTKFTSLIVLPFHKKWSYDGNCIEIEDETLRELNFRVMERAPCSRITKNPNVRLTVVRFLALSVELNTKDWQGMLDTEILNDIEEKKKCSEYPELWVLEDLLASIDDVGKASVFIMQQQRREQTRMLE</sequence>
<keyword evidence="6" id="KW-0472">Membrane</keyword>
<dbReference type="Gene3D" id="1.20.1530.20">
    <property type="match status" value="1"/>
</dbReference>
<keyword evidence="6" id="KW-0812">Transmembrane</keyword>
<dbReference type="InterPro" id="IPR050794">
    <property type="entry name" value="CPA2_transporter"/>
</dbReference>
<evidence type="ECO:0000256" key="6">
    <source>
        <dbReference type="SAM" id="Phobius"/>
    </source>
</evidence>
<dbReference type="GO" id="GO:0098662">
    <property type="term" value="P:inorganic cation transmembrane transport"/>
    <property type="evidence" value="ECO:0007669"/>
    <property type="project" value="TreeGrafter"/>
</dbReference>
<feature type="transmembrane region" description="Helical" evidence="6">
    <location>
        <begin position="45"/>
        <end position="64"/>
    </location>
</feature>